<dbReference type="EMBL" id="KV454501">
    <property type="protein sequence ID" value="ODV57877.1"/>
    <property type="molecule type" value="Genomic_DNA"/>
</dbReference>
<name>A0A1D2V8N6_9ASCO</name>
<dbReference type="GeneID" id="30968464"/>
<gene>
    <name evidence="2" type="ORF">ASCRUDRAFT_83169</name>
</gene>
<feature type="signal peptide" evidence="1">
    <location>
        <begin position="1"/>
        <end position="20"/>
    </location>
</feature>
<evidence type="ECO:0000313" key="2">
    <source>
        <dbReference type="EMBL" id="ODV57877.1"/>
    </source>
</evidence>
<accession>A0A1D2V8N6</accession>
<feature type="chain" id="PRO_5008910350" evidence="1">
    <location>
        <begin position="21"/>
        <end position="86"/>
    </location>
</feature>
<reference evidence="3" key="1">
    <citation type="submission" date="2016-05" db="EMBL/GenBank/DDBJ databases">
        <title>Comparative genomics of biotechnologically important yeasts.</title>
        <authorList>
            <consortium name="DOE Joint Genome Institute"/>
            <person name="Riley R."/>
            <person name="Haridas S."/>
            <person name="Wolfe K.H."/>
            <person name="Lopes M.R."/>
            <person name="Hittinger C.T."/>
            <person name="Goker M."/>
            <person name="Salamov A."/>
            <person name="Wisecaver J."/>
            <person name="Long T.M."/>
            <person name="Aerts A.L."/>
            <person name="Barry K."/>
            <person name="Choi C."/>
            <person name="Clum A."/>
            <person name="Coughlan A.Y."/>
            <person name="Deshpande S."/>
            <person name="Douglass A.P."/>
            <person name="Hanson S.J."/>
            <person name="Klenk H.-P."/>
            <person name="Labutti K."/>
            <person name="Lapidus A."/>
            <person name="Lindquist E."/>
            <person name="Lipzen A."/>
            <person name="Meier-Kolthoff J.P."/>
            <person name="Ohm R.A."/>
            <person name="Otillar R.P."/>
            <person name="Pangilinan J."/>
            <person name="Peng Y."/>
            <person name="Rokas A."/>
            <person name="Rosa C.A."/>
            <person name="Scheuner C."/>
            <person name="Sibirny A.A."/>
            <person name="Slot J.C."/>
            <person name="Stielow J.B."/>
            <person name="Sun H."/>
            <person name="Kurtzman C.P."/>
            <person name="Blackwell M."/>
            <person name="Grigoriev I.V."/>
            <person name="Jeffries T.W."/>
        </authorList>
    </citation>
    <scope>NUCLEOTIDE SEQUENCE [LARGE SCALE GENOMIC DNA]</scope>
    <source>
        <strain evidence="3">DSM 1968</strain>
    </source>
</reference>
<dbReference type="AlphaFoldDB" id="A0A1D2V8N6"/>
<evidence type="ECO:0000313" key="3">
    <source>
        <dbReference type="Proteomes" id="UP000095038"/>
    </source>
</evidence>
<sequence length="86" mass="8846">MRFQYLTALLLVSFSIASEGADVKNFGSKVQSLASSLFKKSPASSSSIIASSIATNTTSSASSASSIIQSATPTAAPLKNTKKDEL</sequence>
<dbReference type="Proteomes" id="UP000095038">
    <property type="component" value="Unassembled WGS sequence"/>
</dbReference>
<organism evidence="2 3">
    <name type="scientific">Ascoidea rubescens DSM 1968</name>
    <dbReference type="NCBI Taxonomy" id="1344418"/>
    <lineage>
        <taxon>Eukaryota</taxon>
        <taxon>Fungi</taxon>
        <taxon>Dikarya</taxon>
        <taxon>Ascomycota</taxon>
        <taxon>Saccharomycotina</taxon>
        <taxon>Saccharomycetes</taxon>
        <taxon>Ascoideaceae</taxon>
        <taxon>Ascoidea</taxon>
    </lineage>
</organism>
<keyword evidence="3" id="KW-1185">Reference proteome</keyword>
<protein>
    <submittedName>
        <fullName evidence="2">Uncharacterized protein</fullName>
    </submittedName>
</protein>
<evidence type="ECO:0000256" key="1">
    <source>
        <dbReference type="SAM" id="SignalP"/>
    </source>
</evidence>
<proteinExistence type="predicted"/>
<dbReference type="RefSeq" id="XP_020044184.1">
    <property type="nucleotide sequence ID" value="XM_020194828.1"/>
</dbReference>
<dbReference type="InParanoid" id="A0A1D2V8N6"/>
<keyword evidence="1" id="KW-0732">Signal</keyword>